<gene>
    <name evidence="4" type="ORF">GA0074694_1549</name>
</gene>
<dbReference type="InterPro" id="IPR025331">
    <property type="entry name" value="TNT"/>
</dbReference>
<feature type="domain" description="TNT" evidence="3">
    <location>
        <begin position="173"/>
        <end position="275"/>
    </location>
</feature>
<accession>A0A1C6RGW3</accession>
<sequence>MAVDRRLLALLAGVALVLLPLPAQPAAARTEPASPAFAARPAPDDDRRPDSPAGQRDDRRPESSADHRDDPQPAGRVRQPPAVLSGSPCRPGTPPNAPPTTTYYEDNQLLGPARPPKAHPVGPLLAGYQRFGALTAQEFLDQYANAAQDAYVYPPAGGFVIAPDGRPVKAAQTLLPGYRLDRFGFPGGAYLAPLGTPLRSRSLPPPNLNTPANAPLANYHVYCVLKPFTVDSGPIAPWFAQPGMGIQYKLERRHLPEAGSQLSITWLTEHGFLVEENLTAAPRAQCAAGASAC</sequence>
<evidence type="ECO:0000256" key="1">
    <source>
        <dbReference type="SAM" id="MobiDB-lite"/>
    </source>
</evidence>
<dbReference type="AlphaFoldDB" id="A0A1C6RGW3"/>
<organism evidence="4 5">
    <name type="scientific">Micromonospora inyonensis</name>
    <dbReference type="NCBI Taxonomy" id="47866"/>
    <lineage>
        <taxon>Bacteria</taxon>
        <taxon>Bacillati</taxon>
        <taxon>Actinomycetota</taxon>
        <taxon>Actinomycetes</taxon>
        <taxon>Micromonosporales</taxon>
        <taxon>Micromonosporaceae</taxon>
        <taxon>Micromonospora</taxon>
    </lineage>
</organism>
<dbReference type="Pfam" id="PF14021">
    <property type="entry name" value="TNT"/>
    <property type="match status" value="1"/>
</dbReference>
<feature type="chain" id="PRO_5039552983" description="TNT domain-containing protein" evidence="2">
    <location>
        <begin position="26"/>
        <end position="293"/>
    </location>
</feature>
<dbReference type="STRING" id="47866.GA0074694_1549"/>
<feature type="compositionally biased region" description="Low complexity" evidence="1">
    <location>
        <begin position="26"/>
        <end position="41"/>
    </location>
</feature>
<evidence type="ECO:0000256" key="2">
    <source>
        <dbReference type="SAM" id="SignalP"/>
    </source>
</evidence>
<name>A0A1C6RGW3_9ACTN</name>
<feature type="compositionally biased region" description="Basic and acidic residues" evidence="1">
    <location>
        <begin position="42"/>
        <end position="71"/>
    </location>
</feature>
<dbReference type="EMBL" id="FMHU01000001">
    <property type="protein sequence ID" value="SCL16234.1"/>
    <property type="molecule type" value="Genomic_DNA"/>
</dbReference>
<dbReference type="PANTHER" id="PTHR42059">
    <property type="entry name" value="TNT DOMAIN-CONTAINING PROTEIN"/>
    <property type="match status" value="1"/>
</dbReference>
<protein>
    <recommendedName>
        <fullName evidence="3">TNT domain-containing protein</fullName>
    </recommendedName>
</protein>
<dbReference type="GO" id="GO:0050135">
    <property type="term" value="F:NADP+ nucleosidase activity"/>
    <property type="evidence" value="ECO:0007669"/>
    <property type="project" value="InterPro"/>
</dbReference>
<feature type="signal peptide" evidence="2">
    <location>
        <begin position="1"/>
        <end position="25"/>
    </location>
</feature>
<feature type="region of interest" description="Disordered" evidence="1">
    <location>
        <begin position="26"/>
        <end position="118"/>
    </location>
</feature>
<keyword evidence="2" id="KW-0732">Signal</keyword>
<keyword evidence="5" id="KW-1185">Reference proteome</keyword>
<evidence type="ECO:0000313" key="5">
    <source>
        <dbReference type="Proteomes" id="UP000198906"/>
    </source>
</evidence>
<evidence type="ECO:0000313" key="4">
    <source>
        <dbReference type="EMBL" id="SCL16234.1"/>
    </source>
</evidence>
<dbReference type="InterPro" id="IPR053024">
    <property type="entry name" value="Fungal_surface_NADase"/>
</dbReference>
<reference evidence="5" key="1">
    <citation type="submission" date="2016-06" db="EMBL/GenBank/DDBJ databases">
        <authorList>
            <person name="Varghese N."/>
        </authorList>
    </citation>
    <scope>NUCLEOTIDE SEQUENCE [LARGE SCALE GENOMIC DNA]</scope>
    <source>
        <strain evidence="5">DSM 46123</strain>
    </source>
</reference>
<dbReference type="Proteomes" id="UP000198906">
    <property type="component" value="Unassembled WGS sequence"/>
</dbReference>
<dbReference type="RefSeq" id="WP_091454556.1">
    <property type="nucleotide sequence ID" value="NZ_FMHU01000001.1"/>
</dbReference>
<evidence type="ECO:0000259" key="3">
    <source>
        <dbReference type="Pfam" id="PF14021"/>
    </source>
</evidence>
<proteinExistence type="predicted"/>
<dbReference type="PANTHER" id="PTHR42059:SF1">
    <property type="entry name" value="TNT DOMAIN-CONTAINING PROTEIN"/>
    <property type="match status" value="1"/>
</dbReference>